<evidence type="ECO:0000256" key="1">
    <source>
        <dbReference type="SAM" id="SignalP"/>
    </source>
</evidence>
<evidence type="ECO:0000313" key="3">
    <source>
        <dbReference type="EMBL" id="JAV18538.1"/>
    </source>
</evidence>
<feature type="domain" description="DUF753" evidence="2">
    <location>
        <begin position="27"/>
        <end position="96"/>
    </location>
</feature>
<dbReference type="PANTHER" id="PTHR21721">
    <property type="entry name" value="GH09876P-RELATED"/>
    <property type="match status" value="1"/>
</dbReference>
<dbReference type="InterPro" id="IPR008472">
    <property type="entry name" value="DUF753"/>
</dbReference>
<protein>
    <submittedName>
        <fullName evidence="3">Putative secreted protein</fullName>
    </submittedName>
</protein>
<keyword evidence="1" id="KW-0732">Signal</keyword>
<feature type="signal peptide" evidence="1">
    <location>
        <begin position="1"/>
        <end position="22"/>
    </location>
</feature>
<accession>A0A1L8EIQ0</accession>
<proteinExistence type="predicted"/>
<dbReference type="Pfam" id="PF05444">
    <property type="entry name" value="DUF753"/>
    <property type="match status" value="2"/>
</dbReference>
<dbReference type="AlphaFoldDB" id="A0A1L8EIQ0"/>
<name>A0A1L8EIQ0_HAEIR</name>
<feature type="chain" id="PRO_5012228261" evidence="1">
    <location>
        <begin position="23"/>
        <end position="192"/>
    </location>
</feature>
<evidence type="ECO:0000259" key="2">
    <source>
        <dbReference type="Pfam" id="PF05444"/>
    </source>
</evidence>
<feature type="domain" description="DUF753" evidence="2">
    <location>
        <begin position="105"/>
        <end position="179"/>
    </location>
</feature>
<reference evidence="3" key="1">
    <citation type="submission" date="2017-01" db="EMBL/GenBank/DDBJ databases">
        <title>An insight into the sialome and mialome of the horn fly, Haematobia irritans.</title>
        <authorList>
            <person name="Breijo M."/>
            <person name="Boiani M."/>
            <person name="Ures X."/>
            <person name="Rocha S."/>
            <person name="Sequeira M."/>
            <person name="Ribeiro J.M."/>
        </authorList>
    </citation>
    <scope>NUCLEOTIDE SEQUENCE</scope>
</reference>
<organism evidence="3">
    <name type="scientific">Haematobia irritans</name>
    <name type="common">Horn fly</name>
    <name type="synonym">Conops irritans</name>
    <dbReference type="NCBI Taxonomy" id="7368"/>
    <lineage>
        <taxon>Eukaryota</taxon>
        <taxon>Metazoa</taxon>
        <taxon>Ecdysozoa</taxon>
        <taxon>Arthropoda</taxon>
        <taxon>Hexapoda</taxon>
        <taxon>Insecta</taxon>
        <taxon>Pterygota</taxon>
        <taxon>Neoptera</taxon>
        <taxon>Endopterygota</taxon>
        <taxon>Diptera</taxon>
        <taxon>Brachycera</taxon>
        <taxon>Muscomorpha</taxon>
        <taxon>Muscoidea</taxon>
        <taxon>Muscidae</taxon>
        <taxon>Haematobia</taxon>
    </lineage>
</organism>
<dbReference type="EMBL" id="GFDG01000261">
    <property type="protein sequence ID" value="JAV18538.1"/>
    <property type="molecule type" value="Transcribed_RNA"/>
</dbReference>
<dbReference type="PANTHER" id="PTHR21721:SF26">
    <property type="entry name" value="DUF753 DOMAIN-CONTAINING PROTEIN-RELATED"/>
    <property type="match status" value="1"/>
</dbReference>
<sequence length="192" mass="21275">MQSKFIFLSAIIIGLFLTTVSANKPRTCYSCKGINCMRTSRATTIQCSDPLDYCVTIFDKFKVIQKGCSYEIPEHLRRRCDTHSPECHKCITNRCNNLGQEEYLCVQCDSSKNSKCASAPHDLEAERCASPTAPNSYCYVQYDGEVTKRGCSTTVVEQETCFANANCLLCLAGDIRACNTVNFAAGSKAYSM</sequence>